<keyword evidence="2" id="KW-1185">Reference proteome</keyword>
<proteinExistence type="predicted"/>
<dbReference type="InterPro" id="IPR021109">
    <property type="entry name" value="Peptidase_aspartic_dom_sf"/>
</dbReference>
<dbReference type="SUPFAM" id="SSF50630">
    <property type="entry name" value="Acid proteases"/>
    <property type="match status" value="1"/>
</dbReference>
<protein>
    <submittedName>
        <fullName evidence="1">Uncharacterized protein</fullName>
    </submittedName>
</protein>
<evidence type="ECO:0000313" key="1">
    <source>
        <dbReference type="EMBL" id="CAH2010284.1"/>
    </source>
</evidence>
<dbReference type="Gene3D" id="2.40.70.10">
    <property type="entry name" value="Acid Proteases"/>
    <property type="match status" value="1"/>
</dbReference>
<dbReference type="EMBL" id="CAKOFQ010007956">
    <property type="protein sequence ID" value="CAH2010284.1"/>
    <property type="molecule type" value="Genomic_DNA"/>
</dbReference>
<name>A0A9P0Q4X6_ACAOB</name>
<organism evidence="1 2">
    <name type="scientific">Acanthoscelides obtectus</name>
    <name type="common">Bean weevil</name>
    <name type="synonym">Bruchus obtectus</name>
    <dbReference type="NCBI Taxonomy" id="200917"/>
    <lineage>
        <taxon>Eukaryota</taxon>
        <taxon>Metazoa</taxon>
        <taxon>Ecdysozoa</taxon>
        <taxon>Arthropoda</taxon>
        <taxon>Hexapoda</taxon>
        <taxon>Insecta</taxon>
        <taxon>Pterygota</taxon>
        <taxon>Neoptera</taxon>
        <taxon>Endopterygota</taxon>
        <taxon>Coleoptera</taxon>
        <taxon>Polyphaga</taxon>
        <taxon>Cucujiformia</taxon>
        <taxon>Chrysomeloidea</taxon>
        <taxon>Chrysomelidae</taxon>
        <taxon>Bruchinae</taxon>
        <taxon>Bruchini</taxon>
        <taxon>Acanthoscelides</taxon>
    </lineage>
</organism>
<dbReference type="CDD" id="cd00303">
    <property type="entry name" value="retropepsin_like"/>
    <property type="match status" value="1"/>
</dbReference>
<reference evidence="1" key="1">
    <citation type="submission" date="2022-03" db="EMBL/GenBank/DDBJ databases">
        <authorList>
            <person name="Sayadi A."/>
        </authorList>
    </citation>
    <scope>NUCLEOTIDE SEQUENCE</scope>
</reference>
<dbReference type="Proteomes" id="UP001152888">
    <property type="component" value="Unassembled WGS sequence"/>
</dbReference>
<comment type="caution">
    <text evidence="1">The sequence shown here is derived from an EMBL/GenBank/DDBJ whole genome shotgun (WGS) entry which is preliminary data.</text>
</comment>
<sequence>MLFKLRAPSLENTNIVVDTYDAPRIVLNINTDNSKIIELYVGRTYTCWLIDSRAAVSLVKSEVVERLNLPVAPDDHRIITDISGNVIQKGGSARVRFNLGFIEMEHQFVICNNDLKFPADGLLGIDFLDHHRPILDLNGGLIRLHGTIIPLKVMHPLWIHKPATETPSCRGLQGVFGPRLTLSAIEVPFKIVPIETHLRNPHRFLRFLSCIGDNCSPVKTRIPRVRVRRSPRKRVSQLQRRVELTKVSLLKVNPCLDTRKAEETRPWDIQLVQKRQYVGVDVYTCLIAVQQTIQHCGMHSHSNKVAGGLGKYVLDLSDSECRRAQKFQHLDLRAIGWYGVPAHEKWNDGGFLNSARTTGHRRPLRGNDLHSRRGCLQKRSRLRSYHHQAV</sequence>
<dbReference type="OrthoDB" id="6776990at2759"/>
<gene>
    <name evidence="1" type="ORF">ACAOBT_LOCUS31410</name>
</gene>
<evidence type="ECO:0000313" key="2">
    <source>
        <dbReference type="Proteomes" id="UP001152888"/>
    </source>
</evidence>
<accession>A0A9P0Q4X6</accession>
<dbReference type="Pfam" id="PF24664">
    <property type="entry name" value="Monjiviricetes_fusion"/>
    <property type="match status" value="1"/>
</dbReference>
<dbReference type="AlphaFoldDB" id="A0A9P0Q4X6"/>